<dbReference type="OrthoDB" id="9799210at2"/>
<dbReference type="Pfam" id="PF02540">
    <property type="entry name" value="NAD_synthase"/>
    <property type="match status" value="1"/>
</dbReference>
<keyword evidence="4 8" id="KW-0547">Nucleotide-binding</keyword>
<feature type="binding site" evidence="8">
    <location>
        <position position="178"/>
    </location>
    <ligand>
        <name>ATP</name>
        <dbReference type="ChEBI" id="CHEBI:30616"/>
    </ligand>
</feature>
<evidence type="ECO:0000256" key="8">
    <source>
        <dbReference type="HAMAP-Rule" id="MF_00193"/>
    </source>
</evidence>
<reference evidence="12 13" key="1">
    <citation type="submission" date="2018-04" db="EMBL/GenBank/DDBJ databases">
        <title>Novel Campyloabacter and Helicobacter Species and Strains.</title>
        <authorList>
            <person name="Mannion A.J."/>
            <person name="Shen Z."/>
            <person name="Fox J.G."/>
        </authorList>
    </citation>
    <scope>NUCLEOTIDE SEQUENCE [LARGE SCALE GENOMIC DNA]</scope>
    <source>
        <strain evidence="12 13">MIT 04-9366</strain>
    </source>
</reference>
<evidence type="ECO:0000256" key="1">
    <source>
        <dbReference type="ARBA" id="ARBA00005859"/>
    </source>
</evidence>
<dbReference type="InterPro" id="IPR022310">
    <property type="entry name" value="NAD/GMP_synthase"/>
</dbReference>
<evidence type="ECO:0000313" key="13">
    <source>
        <dbReference type="Proteomes" id="UP000257045"/>
    </source>
</evidence>
<sequence length="259" mass="29622">MTELKKAMIDFLKKEVECRGFERVVFGLSGGLDSAVVAYLCQEAFGEGAKAVLIPSSKSSKQNFDDALEIVEILKIPYEIVKLEEYEKIFSKYEKMDRIRYGNFCARLRMTILYDIAQKDSSLVIGTSNKSERMLGYGTIYGDLACAINPIGEIYKSDLFEFAKVLDIPQKIIDKKPSADLYEGQTDEEELGLNYQEIDKILKKILEKDLVFDNLSLVFDMIETEYSKDIIESVLRRIQKNRFKLCHPAVFNPSAKEKL</sequence>
<evidence type="ECO:0000256" key="6">
    <source>
        <dbReference type="ARBA" id="ARBA00022842"/>
    </source>
</evidence>
<organism evidence="12 13">
    <name type="scientific">Helicobacter brantae</name>
    <dbReference type="NCBI Taxonomy" id="375927"/>
    <lineage>
        <taxon>Bacteria</taxon>
        <taxon>Pseudomonadati</taxon>
        <taxon>Campylobacterota</taxon>
        <taxon>Epsilonproteobacteria</taxon>
        <taxon>Campylobacterales</taxon>
        <taxon>Helicobacteraceae</taxon>
        <taxon>Helicobacter</taxon>
    </lineage>
</organism>
<protein>
    <recommendedName>
        <fullName evidence="8 10">NH(3)-dependent NAD(+) synthetase</fullName>
        <ecNumber evidence="8 10">6.3.1.5</ecNumber>
    </recommendedName>
</protein>
<dbReference type="GO" id="GO:0008795">
    <property type="term" value="F:NAD+ synthase activity"/>
    <property type="evidence" value="ECO:0007669"/>
    <property type="project" value="UniProtKB-UniRule"/>
</dbReference>
<evidence type="ECO:0000259" key="11">
    <source>
        <dbReference type="Pfam" id="PF02540"/>
    </source>
</evidence>
<keyword evidence="7 8" id="KW-0520">NAD</keyword>
<evidence type="ECO:0000256" key="5">
    <source>
        <dbReference type="ARBA" id="ARBA00022840"/>
    </source>
</evidence>
<comment type="caution">
    <text evidence="12">The sequence shown here is derived from an EMBL/GenBank/DDBJ whole genome shotgun (WGS) entry which is preliminary data.</text>
</comment>
<feature type="domain" description="NAD/GMP synthase" evidence="11">
    <location>
        <begin position="7"/>
        <end position="247"/>
    </location>
</feature>
<comment type="caution">
    <text evidence="8">Lacks conserved residue(s) required for the propagation of feature annotation.</text>
</comment>
<proteinExistence type="inferred from homology"/>
<dbReference type="InterPro" id="IPR003694">
    <property type="entry name" value="NAD_synthase"/>
</dbReference>
<keyword evidence="13" id="KW-1185">Reference proteome</keyword>
<comment type="catalytic activity">
    <reaction evidence="8 10">
        <text>deamido-NAD(+) + NH4(+) + ATP = AMP + diphosphate + NAD(+) + H(+)</text>
        <dbReference type="Rhea" id="RHEA:21188"/>
        <dbReference type="ChEBI" id="CHEBI:15378"/>
        <dbReference type="ChEBI" id="CHEBI:28938"/>
        <dbReference type="ChEBI" id="CHEBI:30616"/>
        <dbReference type="ChEBI" id="CHEBI:33019"/>
        <dbReference type="ChEBI" id="CHEBI:57540"/>
        <dbReference type="ChEBI" id="CHEBI:58437"/>
        <dbReference type="ChEBI" id="CHEBI:456215"/>
        <dbReference type="EC" id="6.3.1.5"/>
    </reaction>
</comment>
<dbReference type="NCBIfam" id="NF010587">
    <property type="entry name" value="PRK13980.1"/>
    <property type="match status" value="1"/>
</dbReference>
<dbReference type="FunFam" id="3.40.50.620:FF:000106">
    <property type="entry name" value="Glutamine-dependent NAD(+) synthetase"/>
    <property type="match status" value="1"/>
</dbReference>
<gene>
    <name evidence="8" type="primary">nadE</name>
    <name evidence="12" type="ORF">CQA58_05340</name>
</gene>
<feature type="binding site" evidence="8">
    <location>
        <position position="33"/>
    </location>
    <ligand>
        <name>Mg(2+)</name>
        <dbReference type="ChEBI" id="CHEBI:18420"/>
    </ligand>
</feature>
<evidence type="ECO:0000313" key="12">
    <source>
        <dbReference type="EMBL" id="RDU70596.1"/>
    </source>
</evidence>
<dbReference type="PANTHER" id="PTHR23090:SF9">
    <property type="entry name" value="GLUTAMINE-DEPENDENT NAD(+) SYNTHETASE"/>
    <property type="match status" value="1"/>
</dbReference>
<dbReference type="RefSeq" id="WP_115569691.1">
    <property type="nucleotide sequence ID" value="NZ_NXLV01000008.1"/>
</dbReference>
<keyword evidence="2 8" id="KW-0436">Ligase</keyword>
<evidence type="ECO:0000256" key="4">
    <source>
        <dbReference type="ARBA" id="ARBA00022741"/>
    </source>
</evidence>
<dbReference type="UniPathway" id="UPA00253">
    <property type="reaction ID" value="UER00333"/>
</dbReference>
<comment type="function">
    <text evidence="8">Catalyzes the ATP-dependent amidation of deamido-NAD to form NAD. Uses ammonia as a nitrogen source.</text>
</comment>
<evidence type="ECO:0000256" key="3">
    <source>
        <dbReference type="ARBA" id="ARBA00022723"/>
    </source>
</evidence>
<dbReference type="SUPFAM" id="SSF52402">
    <property type="entry name" value="Adenine nucleotide alpha hydrolases-like"/>
    <property type="match status" value="1"/>
</dbReference>
<comment type="pathway">
    <text evidence="8">Cofactor biosynthesis; NAD(+) biosynthesis; NAD(+) from deamido-NAD(+) (ammonia route): step 1/1.</text>
</comment>
<dbReference type="InterPro" id="IPR022926">
    <property type="entry name" value="NH(3)-dep_NAD(+)_synth"/>
</dbReference>
<feature type="binding site" evidence="8">
    <location>
        <position position="127"/>
    </location>
    <ligand>
        <name>ATP</name>
        <dbReference type="ChEBI" id="CHEBI:30616"/>
    </ligand>
</feature>
<dbReference type="EMBL" id="NXLV01000008">
    <property type="protein sequence ID" value="RDU70596.1"/>
    <property type="molecule type" value="Genomic_DNA"/>
</dbReference>
<dbReference type="GO" id="GO:0004359">
    <property type="term" value="F:glutaminase activity"/>
    <property type="evidence" value="ECO:0007669"/>
    <property type="project" value="InterPro"/>
</dbReference>
<dbReference type="NCBIfam" id="TIGR00552">
    <property type="entry name" value="nadE"/>
    <property type="match status" value="1"/>
</dbReference>
<dbReference type="Gene3D" id="3.40.50.620">
    <property type="entry name" value="HUPs"/>
    <property type="match status" value="1"/>
</dbReference>
<evidence type="ECO:0000256" key="7">
    <source>
        <dbReference type="ARBA" id="ARBA00023027"/>
    </source>
</evidence>
<keyword evidence="3 8" id="KW-0479">Metal-binding</keyword>
<dbReference type="GO" id="GO:0009435">
    <property type="term" value="P:NAD+ biosynthetic process"/>
    <property type="evidence" value="ECO:0007669"/>
    <property type="project" value="UniProtKB-UniRule"/>
</dbReference>
<dbReference type="InterPro" id="IPR014729">
    <property type="entry name" value="Rossmann-like_a/b/a_fold"/>
</dbReference>
<dbReference type="PANTHER" id="PTHR23090">
    <property type="entry name" value="NH 3 /GLUTAMINE-DEPENDENT NAD + SYNTHETASE"/>
    <property type="match status" value="1"/>
</dbReference>
<feature type="binding site" evidence="8">
    <location>
        <position position="156"/>
    </location>
    <ligand>
        <name>ATP</name>
        <dbReference type="ChEBI" id="CHEBI:30616"/>
    </ligand>
</feature>
<dbReference type="AlphaFoldDB" id="A0A3D8J052"/>
<dbReference type="HAMAP" id="MF_00193">
    <property type="entry name" value="NadE_ammonia_dep"/>
    <property type="match status" value="1"/>
</dbReference>
<comment type="subunit">
    <text evidence="8">Homodimer.</text>
</comment>
<evidence type="ECO:0000256" key="10">
    <source>
        <dbReference type="RuleBase" id="RU003812"/>
    </source>
</evidence>
<dbReference type="Proteomes" id="UP000257045">
    <property type="component" value="Unassembled WGS sequence"/>
</dbReference>
<accession>A0A3D8J052</accession>
<dbReference type="GO" id="GO:0003952">
    <property type="term" value="F:NAD+ synthase (glutamine-hydrolyzing) activity"/>
    <property type="evidence" value="ECO:0007669"/>
    <property type="project" value="InterPro"/>
</dbReference>
<feature type="binding site" evidence="8">
    <location>
        <position position="132"/>
    </location>
    <ligand>
        <name>Mg(2+)</name>
        <dbReference type="ChEBI" id="CHEBI:18420"/>
    </ligand>
</feature>
<feature type="binding site" evidence="8">
    <location>
        <begin position="27"/>
        <end position="34"/>
    </location>
    <ligand>
        <name>ATP</name>
        <dbReference type="ChEBI" id="CHEBI:30616"/>
    </ligand>
</feature>
<name>A0A3D8J052_9HELI</name>
<evidence type="ECO:0000256" key="2">
    <source>
        <dbReference type="ARBA" id="ARBA00022598"/>
    </source>
</evidence>
<feature type="binding site" description="in other chain" evidence="8">
    <location>
        <position position="107"/>
    </location>
    <ligand>
        <name>deamido-NAD(+)</name>
        <dbReference type="ChEBI" id="CHEBI:58437"/>
        <note>ligand shared between two neighboring subunits</note>
    </ligand>
</feature>
<comment type="similarity">
    <text evidence="1 8 9">Belongs to the NAD synthetase family.</text>
</comment>
<keyword evidence="5 8" id="KW-0067">ATP-binding</keyword>
<dbReference type="GO" id="GO:0005737">
    <property type="term" value="C:cytoplasm"/>
    <property type="evidence" value="ECO:0007669"/>
    <property type="project" value="InterPro"/>
</dbReference>
<dbReference type="GO" id="GO:0046872">
    <property type="term" value="F:metal ion binding"/>
    <property type="evidence" value="ECO:0007669"/>
    <property type="project" value="UniProtKB-KW"/>
</dbReference>
<evidence type="ECO:0000256" key="9">
    <source>
        <dbReference type="RuleBase" id="RU003811"/>
    </source>
</evidence>
<dbReference type="EC" id="6.3.1.5" evidence="8 10"/>
<dbReference type="GO" id="GO:0005524">
    <property type="term" value="F:ATP binding"/>
    <property type="evidence" value="ECO:0007669"/>
    <property type="project" value="UniProtKB-UniRule"/>
</dbReference>
<keyword evidence="6 8" id="KW-0460">Magnesium</keyword>
<dbReference type="CDD" id="cd00553">
    <property type="entry name" value="NAD_synthase"/>
    <property type="match status" value="1"/>
</dbReference>